<evidence type="ECO:0000256" key="3">
    <source>
        <dbReference type="ARBA" id="ARBA00022801"/>
    </source>
</evidence>
<dbReference type="EMBL" id="KE345285">
    <property type="protein sequence ID" value="EXB98269.1"/>
    <property type="molecule type" value="Genomic_DNA"/>
</dbReference>
<dbReference type="Gene3D" id="3.90.79.10">
    <property type="entry name" value="Nucleoside Triphosphate Pyrophosphohydrolase"/>
    <property type="match status" value="1"/>
</dbReference>
<feature type="domain" description="Nudix hydrolase" evidence="4">
    <location>
        <begin position="97"/>
        <end position="231"/>
    </location>
</feature>
<comment type="similarity">
    <text evidence="1">Belongs to the Nudix hydrolase family.</text>
</comment>
<evidence type="ECO:0000256" key="1">
    <source>
        <dbReference type="ARBA" id="ARBA00005582"/>
    </source>
</evidence>
<dbReference type="Gene3D" id="3.40.630.30">
    <property type="match status" value="1"/>
</dbReference>
<dbReference type="Pfam" id="PF00293">
    <property type="entry name" value="NUDIX"/>
    <property type="match status" value="1"/>
</dbReference>
<protein>
    <submittedName>
        <fullName evidence="5">Nudix hydrolase 2</fullName>
    </submittedName>
</protein>
<dbReference type="InterPro" id="IPR003293">
    <property type="entry name" value="Nudix_hydrolase6-like"/>
</dbReference>
<dbReference type="GO" id="GO:0047631">
    <property type="term" value="F:ADP-ribose diphosphatase activity"/>
    <property type="evidence" value="ECO:0007669"/>
    <property type="project" value="TreeGrafter"/>
</dbReference>
<dbReference type="InterPro" id="IPR040618">
    <property type="entry name" value="Pre-Nudix"/>
</dbReference>
<gene>
    <name evidence="5" type="ORF">L484_014253</name>
</gene>
<dbReference type="PROSITE" id="PS51462">
    <property type="entry name" value="NUDIX"/>
    <property type="match status" value="1"/>
</dbReference>
<evidence type="ECO:0000313" key="6">
    <source>
        <dbReference type="Proteomes" id="UP000030645"/>
    </source>
</evidence>
<dbReference type="eggNOG" id="KOG0648">
    <property type="taxonomic scope" value="Eukaryota"/>
</dbReference>
<sequence length="376" mass="41880">MAENAAPLLSAVNDLHGGVRVEMKEPINPQEFGVLLRASMSQWRAQEKKGIWIKLPIELANLVEIAVKEGFRYHHAESDYLMLVHWIPVTADTLPANASHSVGIGAFVMKDNGEVLVVQEKTGRFKGLGVWKYPTGVVNEGEDICTAAIREVKEETGIDTEFVEVLAFRESHKLLFTKSDLFFVCMLKPRSFDIQIQVVEIEAAKWMPVEEYEAQPFIQNHKLFNLVAKICRAKSVADYTGFSPWSTTTASGKTTSLYFNNQYIDRIQSSAASALKAESLAIDLALQCVVTQEWNDFLVGFDAKIAAEAFISAMPPDSWITLPVFYSVSCSSLSLESSVLTSVRRSRREAAHAAARWASYFNVGEFATPCGNYNFQ</sequence>
<dbReference type="Pfam" id="PF18290">
    <property type="entry name" value="Nudix_hydro"/>
    <property type="match status" value="1"/>
</dbReference>
<dbReference type="PANTHER" id="PTHR13994:SF26">
    <property type="entry name" value="NUDIX HYDROLASE 5-RELATED"/>
    <property type="match status" value="1"/>
</dbReference>
<name>W9SC18_9ROSA</name>
<dbReference type="InterPro" id="IPR000086">
    <property type="entry name" value="NUDIX_hydrolase_dom"/>
</dbReference>
<dbReference type="InterPro" id="IPR020084">
    <property type="entry name" value="NUDIX_hydrolase_CS"/>
</dbReference>
<reference evidence="6" key="1">
    <citation type="submission" date="2013-01" db="EMBL/GenBank/DDBJ databases">
        <title>Draft Genome Sequence of a Mulberry Tree, Morus notabilis C.K. Schneid.</title>
        <authorList>
            <person name="He N."/>
            <person name="Zhao S."/>
        </authorList>
    </citation>
    <scope>NUCLEOTIDE SEQUENCE</scope>
</reference>
<evidence type="ECO:0000313" key="5">
    <source>
        <dbReference type="EMBL" id="EXB98269.1"/>
    </source>
</evidence>
<dbReference type="Proteomes" id="UP000030645">
    <property type="component" value="Unassembled WGS sequence"/>
</dbReference>
<dbReference type="AlphaFoldDB" id="W9SC18"/>
<dbReference type="GO" id="GO:0051287">
    <property type="term" value="F:NAD binding"/>
    <property type="evidence" value="ECO:0007669"/>
    <property type="project" value="TreeGrafter"/>
</dbReference>
<dbReference type="GO" id="GO:0046872">
    <property type="term" value="F:metal ion binding"/>
    <property type="evidence" value="ECO:0007669"/>
    <property type="project" value="UniProtKB-KW"/>
</dbReference>
<keyword evidence="6" id="KW-1185">Reference proteome</keyword>
<keyword evidence="3 5" id="KW-0378">Hydrolase</keyword>
<dbReference type="FunFam" id="3.40.630.30:FF:000016">
    <property type="entry name" value="nudix hydrolase 2"/>
    <property type="match status" value="1"/>
</dbReference>
<keyword evidence="2" id="KW-0479">Metal-binding</keyword>
<evidence type="ECO:0000259" key="4">
    <source>
        <dbReference type="PROSITE" id="PS51462"/>
    </source>
</evidence>
<dbReference type="PANTHER" id="PTHR13994">
    <property type="entry name" value="NUDIX HYDROLASE RELATED"/>
    <property type="match status" value="1"/>
</dbReference>
<dbReference type="CDD" id="cd04670">
    <property type="entry name" value="NUDIX_ASFGF2_Nudt6"/>
    <property type="match status" value="1"/>
</dbReference>
<dbReference type="SUPFAM" id="SSF55811">
    <property type="entry name" value="Nudix"/>
    <property type="match status" value="1"/>
</dbReference>
<dbReference type="PROSITE" id="PS00893">
    <property type="entry name" value="NUDIX_BOX"/>
    <property type="match status" value="1"/>
</dbReference>
<organism evidence="5 6">
    <name type="scientific">Morus notabilis</name>
    <dbReference type="NCBI Taxonomy" id="981085"/>
    <lineage>
        <taxon>Eukaryota</taxon>
        <taxon>Viridiplantae</taxon>
        <taxon>Streptophyta</taxon>
        <taxon>Embryophyta</taxon>
        <taxon>Tracheophyta</taxon>
        <taxon>Spermatophyta</taxon>
        <taxon>Magnoliopsida</taxon>
        <taxon>eudicotyledons</taxon>
        <taxon>Gunneridae</taxon>
        <taxon>Pentapetalae</taxon>
        <taxon>rosids</taxon>
        <taxon>fabids</taxon>
        <taxon>Rosales</taxon>
        <taxon>Moraceae</taxon>
        <taxon>Moreae</taxon>
        <taxon>Morus</taxon>
    </lineage>
</organism>
<dbReference type="PRINTS" id="PR01356">
    <property type="entry name" value="GFGPROTEIN"/>
</dbReference>
<dbReference type="FunFam" id="3.90.79.10:FF:000015">
    <property type="entry name" value="Nudix hydrolase 8"/>
    <property type="match status" value="1"/>
</dbReference>
<proteinExistence type="inferred from homology"/>
<accession>W9SC18</accession>
<dbReference type="InterPro" id="IPR015797">
    <property type="entry name" value="NUDIX_hydrolase-like_dom_sf"/>
</dbReference>
<evidence type="ECO:0000256" key="2">
    <source>
        <dbReference type="ARBA" id="ARBA00022723"/>
    </source>
</evidence>
<dbReference type="GO" id="GO:0035529">
    <property type="term" value="F:NADH pyrophosphatase activity"/>
    <property type="evidence" value="ECO:0007669"/>
    <property type="project" value="TreeGrafter"/>
</dbReference>